<organism evidence="1 2">
    <name type="scientific">Collibacillus ludicampi</name>
    <dbReference type="NCBI Taxonomy" id="2771369"/>
    <lineage>
        <taxon>Bacteria</taxon>
        <taxon>Bacillati</taxon>
        <taxon>Bacillota</taxon>
        <taxon>Bacilli</taxon>
        <taxon>Bacillales</taxon>
        <taxon>Alicyclobacillaceae</taxon>
        <taxon>Collibacillus</taxon>
    </lineage>
</organism>
<dbReference type="InterPro" id="IPR016787">
    <property type="entry name" value="UCP021328"/>
</dbReference>
<gene>
    <name evidence="1" type="primary">yjdF</name>
    <name evidence="1" type="ORF">DNHGIG_08700</name>
</gene>
<name>A0AAV4LBZ3_9BACL</name>
<dbReference type="RefSeq" id="WP_282198530.1">
    <property type="nucleotide sequence ID" value="NZ_BOQE01000001.1"/>
</dbReference>
<evidence type="ECO:0000313" key="1">
    <source>
        <dbReference type="EMBL" id="GIM45321.1"/>
    </source>
</evidence>
<dbReference type="Pfam" id="PF11208">
    <property type="entry name" value="DUF2992"/>
    <property type="match status" value="1"/>
</dbReference>
<comment type="caution">
    <text evidence="1">The sequence shown here is derived from an EMBL/GenBank/DDBJ whole genome shotgun (WGS) entry which is preliminary data.</text>
</comment>
<evidence type="ECO:0000313" key="2">
    <source>
        <dbReference type="Proteomes" id="UP001057291"/>
    </source>
</evidence>
<dbReference type="Proteomes" id="UP001057291">
    <property type="component" value="Unassembled WGS sequence"/>
</dbReference>
<dbReference type="AlphaFoldDB" id="A0AAV4LBZ3"/>
<reference evidence="1" key="1">
    <citation type="journal article" date="2023" name="Int. J. Syst. Evol. Microbiol.">
        <title>Collibacillus ludicampi gen. nov., sp. nov., a new soil bacterium of the family Alicyclobacillaceae.</title>
        <authorList>
            <person name="Jojima T."/>
            <person name="Ioku Y."/>
            <person name="Fukuta Y."/>
            <person name="Shirasaka N."/>
            <person name="Matsumura Y."/>
            <person name="Mori M."/>
        </authorList>
    </citation>
    <scope>NUCLEOTIDE SEQUENCE</scope>
    <source>
        <strain evidence="1">TP075</strain>
    </source>
</reference>
<accession>A0AAV4LBZ3</accession>
<keyword evidence="2" id="KW-1185">Reference proteome</keyword>
<evidence type="ECO:0008006" key="3">
    <source>
        <dbReference type="Google" id="ProtNLM"/>
    </source>
</evidence>
<dbReference type="EMBL" id="BOQE01000001">
    <property type="protein sequence ID" value="GIM45321.1"/>
    <property type="molecule type" value="Genomic_DNA"/>
</dbReference>
<sequence length="137" mass="16297">MKLTVYHDGQFWVGVIEQVMKSKLSVYRYVFGTEPSDPEVFHFVKYRLLPLMAQSRHDGIEIVQKREKKLNPKRLQREVAKTLKQKGISTKAQEAIRLQFESAKKERKTFSKMQRELLKEKKREIKIQKAKAKHRGR</sequence>
<protein>
    <recommendedName>
        <fullName evidence="3">DUF2992 family protein</fullName>
    </recommendedName>
</protein>
<proteinExistence type="predicted"/>
<dbReference type="PIRSF" id="PIRSF021328">
    <property type="entry name" value="UCP021328"/>
    <property type="match status" value="1"/>
</dbReference>